<dbReference type="EMBL" id="HBGS01019066">
    <property type="protein sequence ID" value="CAD9406407.1"/>
    <property type="molecule type" value="Transcribed_RNA"/>
</dbReference>
<sequence>MPFRDDSQHLQKNEILSGKVIVGPYAVNGYDPPDDDWHRFRIMKVNGETEEVILYAMDVYASYEDSLKENNPSVMVHLEKLERVAYFLSNEDVLKNIRHGNTCVKCNSIIATEDITYCAGHFPIGLGPKFHCEKFVICRDCVTALPRNESKNWLCPRCADGSLLTHEDIWGSEVIFPTVIDGTVEIGTDVRIGLRDFYDPRDFRQPADVRRTNGDDLEQRIKQALARYQRHGGADALFACASYLAVARRNMLSESLHGTLHQLLICLDDIYKRNPRRYGENPLPRDIRTLLNKGEAVLGSPEDIPTIVVRINTSPLGQVQKSVTISIVDVEYVIQEMLDDAFANGVVPYMDNDSAEYRDGSGNNLTGPDPWNNGTQWKYMRESVSTGFPVLGVSIWSDFAEVPGKRGKYAVMMSIMNFPYYYREDASNHRVIAIIQKQKFSGTTTKLSPEQDRLHRQVKVDSISYVYERLRINSMNGPLRFIIAEMEVESELRAFNHRADCPEGDDCLALRAGGCACCVGYAEAAKLDAEECIDPSLKKPFMRTDDGVLCVTAEPRNRDLHADLQSNIIHKRMFHGQKQQADALESGYQMFGDINVHLLSMDPFVPYGEAFSLFNIDILHTWSLGVERKLILMIAEFLCESADTYGGLICDACGEHEKTLDSKEKVKEVIDQRLASFYSMTSLEDDTKQLSVKQGWFAEGFGKVTGSEYDSLFSVLLFTFIGDDVLIPIEQDRKRMQLMYADIFDNYREFKTKKWRSKEDFESIEELLSTISEHCDWLQQKLGDEVPGRGFNIEKYHKFLAWVHQLIKLGDLGNGDTSRFEQQIKVLKKVVANEKIDEDLDARVIRKLNHLHALPKTSGGRKPRSDLVRLSRRRIQRRTSLSRGWGTTGDSLIWWAIEKNLRDGRHGVRVNEDILQALPDATRRLYTDHYGDECEISVTRHVLVVSDSGEDMHSLKSGQCVYTTKGEYVQLLFPIVDVRVPDRQVEYVVLGFEDVPYGINGKYPEVPHLPWIQRRSCIQLYQLEELKQKVYVVKLFGHANRKRDEKGTHLDTNEHFLVNTGLNGRNQRASEKDVYRSCPQPSCSGMVLRPKLSYYGGKD</sequence>
<protein>
    <submittedName>
        <fullName evidence="1">Uncharacterized protein</fullName>
    </submittedName>
</protein>
<organism evidence="1">
    <name type="scientific">Octactis speculum</name>
    <dbReference type="NCBI Taxonomy" id="3111310"/>
    <lineage>
        <taxon>Eukaryota</taxon>
        <taxon>Sar</taxon>
        <taxon>Stramenopiles</taxon>
        <taxon>Ochrophyta</taxon>
        <taxon>Dictyochophyceae</taxon>
        <taxon>Dictyochales</taxon>
        <taxon>Dictyochaceae</taxon>
        <taxon>Octactis</taxon>
    </lineage>
</organism>
<dbReference type="AlphaFoldDB" id="A0A7S2BTG5"/>
<evidence type="ECO:0000313" key="1">
    <source>
        <dbReference type="EMBL" id="CAD9406407.1"/>
    </source>
</evidence>
<name>A0A7S2BTG5_9STRA</name>
<proteinExistence type="predicted"/>
<accession>A0A7S2BTG5</accession>
<gene>
    <name evidence="1" type="ORF">DSPE1174_LOCUS9968</name>
</gene>
<reference evidence="1" key="1">
    <citation type="submission" date="2021-01" db="EMBL/GenBank/DDBJ databases">
        <authorList>
            <person name="Corre E."/>
            <person name="Pelletier E."/>
            <person name="Niang G."/>
            <person name="Scheremetjew M."/>
            <person name="Finn R."/>
            <person name="Kale V."/>
            <person name="Holt S."/>
            <person name="Cochrane G."/>
            <person name="Meng A."/>
            <person name="Brown T."/>
            <person name="Cohen L."/>
        </authorList>
    </citation>
    <scope>NUCLEOTIDE SEQUENCE</scope>
    <source>
        <strain evidence="1">CCMP1381</strain>
    </source>
</reference>